<comment type="catalytic activity">
    <reaction evidence="9">
        <text>RNA(n) + ATP = RNA(n)-3'-adenine ribonucleotide + diphosphate</text>
        <dbReference type="Rhea" id="RHEA:11332"/>
        <dbReference type="Rhea" id="RHEA-COMP:14527"/>
        <dbReference type="Rhea" id="RHEA-COMP:17347"/>
        <dbReference type="ChEBI" id="CHEBI:30616"/>
        <dbReference type="ChEBI" id="CHEBI:33019"/>
        <dbReference type="ChEBI" id="CHEBI:140395"/>
        <dbReference type="ChEBI" id="CHEBI:173115"/>
        <dbReference type="EC" id="2.7.7.19"/>
    </reaction>
</comment>
<keyword evidence="6" id="KW-0547">Nucleotide-binding</keyword>
<dbReference type="Proteomes" id="UP001620626">
    <property type="component" value="Unassembled WGS sequence"/>
</dbReference>
<evidence type="ECO:0000256" key="4">
    <source>
        <dbReference type="ARBA" id="ARBA00022664"/>
    </source>
</evidence>
<evidence type="ECO:0000256" key="7">
    <source>
        <dbReference type="ARBA" id="ARBA00022840"/>
    </source>
</evidence>
<evidence type="ECO:0000256" key="8">
    <source>
        <dbReference type="ARBA" id="ARBA00023242"/>
    </source>
</evidence>
<dbReference type="EMBL" id="JBICBT010000424">
    <property type="protein sequence ID" value="KAL3114120.1"/>
    <property type="molecule type" value="Genomic_DNA"/>
</dbReference>
<dbReference type="Pfam" id="PF04928">
    <property type="entry name" value="PAP_central"/>
    <property type="match status" value="1"/>
</dbReference>
<evidence type="ECO:0000256" key="9">
    <source>
        <dbReference type="ARBA" id="ARBA00048830"/>
    </source>
</evidence>
<dbReference type="InterPro" id="IPR004012">
    <property type="entry name" value="Run_dom"/>
</dbReference>
<dbReference type="GO" id="GO:0005634">
    <property type="term" value="C:nucleus"/>
    <property type="evidence" value="ECO:0007669"/>
    <property type="project" value="UniProtKB-SubCell"/>
</dbReference>
<protein>
    <recommendedName>
        <fullName evidence="3">polynucleotide adenylyltransferase</fullName>
        <ecNumber evidence="3">2.7.7.19</ecNumber>
    </recommendedName>
</protein>
<dbReference type="InterPro" id="IPR007012">
    <property type="entry name" value="PolA_pol_cen_dom"/>
</dbReference>
<keyword evidence="5" id="KW-0808">Transferase</keyword>
<dbReference type="PANTHER" id="PTHR10682">
    <property type="entry name" value="POLY A POLYMERASE"/>
    <property type="match status" value="1"/>
</dbReference>
<organism evidence="12 13">
    <name type="scientific">Heterodera trifolii</name>
    <dbReference type="NCBI Taxonomy" id="157864"/>
    <lineage>
        <taxon>Eukaryota</taxon>
        <taxon>Metazoa</taxon>
        <taxon>Ecdysozoa</taxon>
        <taxon>Nematoda</taxon>
        <taxon>Chromadorea</taxon>
        <taxon>Rhabditida</taxon>
        <taxon>Tylenchina</taxon>
        <taxon>Tylenchomorpha</taxon>
        <taxon>Tylenchoidea</taxon>
        <taxon>Heteroderidae</taxon>
        <taxon>Heteroderinae</taxon>
        <taxon>Heterodera</taxon>
    </lineage>
</organism>
<keyword evidence="8" id="KW-0539">Nucleus</keyword>
<evidence type="ECO:0000256" key="1">
    <source>
        <dbReference type="ARBA" id="ARBA00004123"/>
    </source>
</evidence>
<dbReference type="GO" id="GO:0005524">
    <property type="term" value="F:ATP binding"/>
    <property type="evidence" value="ECO:0007669"/>
    <property type="project" value="UniProtKB-KW"/>
</dbReference>
<gene>
    <name evidence="12" type="ORF">niasHT_010934</name>
</gene>
<dbReference type="GO" id="GO:1990817">
    <property type="term" value="F:poly(A) RNA polymerase activity"/>
    <property type="evidence" value="ECO:0007669"/>
    <property type="project" value="UniProtKB-EC"/>
</dbReference>
<dbReference type="EC" id="2.7.7.19" evidence="3"/>
<evidence type="ECO:0000313" key="13">
    <source>
        <dbReference type="Proteomes" id="UP001620626"/>
    </source>
</evidence>
<keyword evidence="10" id="KW-0175">Coiled coil</keyword>
<evidence type="ECO:0000313" key="12">
    <source>
        <dbReference type="EMBL" id="KAL3114120.1"/>
    </source>
</evidence>
<evidence type="ECO:0000256" key="2">
    <source>
        <dbReference type="ARBA" id="ARBA00010912"/>
    </source>
</evidence>
<evidence type="ECO:0000259" key="11">
    <source>
        <dbReference type="PROSITE" id="PS50826"/>
    </source>
</evidence>
<accession>A0ABD2LFW0</accession>
<feature type="domain" description="RUN" evidence="11">
    <location>
        <begin position="1205"/>
        <end position="1368"/>
    </location>
</feature>
<dbReference type="Gene3D" id="1.10.1410.10">
    <property type="match status" value="1"/>
</dbReference>
<name>A0ABD2LFW0_9BILA</name>
<evidence type="ECO:0000256" key="3">
    <source>
        <dbReference type="ARBA" id="ARBA00012388"/>
    </source>
</evidence>
<dbReference type="SUPFAM" id="SSF81631">
    <property type="entry name" value="PAP/OAS1 substrate-binding domain"/>
    <property type="match status" value="1"/>
</dbReference>
<proteinExistence type="inferred from homology"/>
<dbReference type="PROSITE" id="PS50826">
    <property type="entry name" value="RUN"/>
    <property type="match status" value="1"/>
</dbReference>
<keyword evidence="13" id="KW-1185">Reference proteome</keyword>
<evidence type="ECO:0000256" key="5">
    <source>
        <dbReference type="ARBA" id="ARBA00022679"/>
    </source>
</evidence>
<keyword evidence="4" id="KW-0507">mRNA processing</keyword>
<evidence type="ECO:0000256" key="6">
    <source>
        <dbReference type="ARBA" id="ARBA00022741"/>
    </source>
</evidence>
<reference evidence="12 13" key="1">
    <citation type="submission" date="2024-10" db="EMBL/GenBank/DDBJ databases">
        <authorList>
            <person name="Kim D."/>
        </authorList>
    </citation>
    <scope>NUCLEOTIDE SEQUENCE [LARGE SCALE GENOMIC DNA]</scope>
    <source>
        <strain evidence="12">BH-2024</strain>
    </source>
</reference>
<dbReference type="PANTHER" id="PTHR10682:SF10">
    <property type="entry name" value="POLYNUCLEOTIDE ADENYLYLTRANSFERASE"/>
    <property type="match status" value="1"/>
</dbReference>
<evidence type="ECO:0000256" key="10">
    <source>
        <dbReference type="SAM" id="Coils"/>
    </source>
</evidence>
<comment type="similarity">
    <text evidence="2">Belongs to the poly(A) polymerase family.</text>
</comment>
<comment type="subcellular location">
    <subcellularLocation>
        <location evidence="1">Nucleus</location>
    </subcellularLocation>
</comment>
<feature type="coiled-coil region" evidence="10">
    <location>
        <begin position="1276"/>
        <end position="1349"/>
    </location>
</feature>
<dbReference type="GO" id="GO:0006397">
    <property type="term" value="P:mRNA processing"/>
    <property type="evidence" value="ECO:0007669"/>
    <property type="project" value="UniProtKB-KW"/>
</dbReference>
<sequence>MEEQKVRRLKRVPIESVPNGTTSASQHGLGEITEIEVQHESNGTAAVETTTQMPATSAQNVAQNSGTFDVERGIVPSEGQRQRWRSKLWEVTKKLFKFVLLVGLAMPLMNVDLEYCHLFFDQTLDHSARSELSAKISAAIISEKIEMDLVQIDFKMGKLLQTLRMSGFGLHKSVAQHKYEELKSKMERKRKSGKLGMIDVCQLWSCADDIKKISQLINITISNMKKEINNAEQLLKRSKNPQCNELANIENLFEAMCSQLPPWAIEFREFVSEMHFLRINELLFVAEKAQQSDFKIWTNFLERIQNESELSLMLRRLNGRAEIDQIVWVKATMNRYLMDQQGIVKLEVHNPLTMAFDIIGTSMLRTAYRGMVLFEGELALKMALLNKNYLLLTVLCGKIINYFEQQLKDDKKEEKMAKLGNYWKLFKRNLESLNNQDMDAMKGLLIKLRQLLDYLRDQFGEQKLSRKWQMIVQRMEKTFSELYEESDEFRKHFQMNINTVMLMLIKVFSVAEEKWGIISAEFWQLEKLTNEMDEMSMTQNEKKASLLIKCPSKIIPLEMLQELDLKEADEDMQPILMISLYKKLLIKQVVESNHREYSTQIDLEAMRFHYKMGINLLIDFGQNLEEKNAKFEDELNNYISEWNELTEYDSKMRQLCQMHKLAHSFANNGIMIEESAEWSEFIEQLVGNPTGTPKKLIFASENDGVRWHESDCADEGVQFKLFNSLLKNLRSLYHFHFVALNMLLRGFIELRHFFCYAKNRIDSLIIKERFSYHFGEALLNTLEMTYPLIMQFDVANVTHILGLFVEQLSHKTGSFEAEMVETRVYAPALLQEMNLYAENAHDDGFTAKKVEMAKEFFYQLLIETQMPGSEESEHSIRDAFCVLYHFFECMMEEKQLIVKVMMAHCEREENVKMAIAIQRDRMRGRTMQFVMNSLASPELMMVQRIRRTKGGRTRLWKLLYNYDQKIEQNEQEMANLWETLELSDDINIDYENNQQLISHYEYVLLSDGMNEFSRMEGKMKAEIFLVISWINAQFPPTKPFSAKVFKNVQIYLPLSVKMLDSFYDRLFDYQKIEELEQDEQELVELIMAIRGQMEQIVVGHQRTKSETELIKEWRRRNFAGVKRSKKEQKIAKAKHWAEYGPWMMQMHGQTLIKLIKTDKQFAQKLKNGDFEDDQFLALKYGEFLGILSRNDGEKARKIWFPTLEKIEEKQNLAKCAAIEHSLAHLLDIGILANEIWHYVQTMKALNGKSKDLAKFENKWAQLKQLKLEEEINKFEMDNVLEDKKQLETTKEKALKDRQNLEEQKAMLMTLSRNFMNERIFEILSSEQKLDKKYSEKKLLEDEKNNEKLRIVLSFLELWTKNNFIYGPEIGYLNTPMLLIMVAKVFLFFPEASVPFLIEKFFLIYSKWKWPIPVQLAQIEQQRSAEFLVWSPGREWFTKKQFGSGKISETMAMPIISPLFPEQNEAYRINLSTAKVIQNELKLAFLQIRNMDETRQILEPILGNKKFTQKYEHFVTFVCAGTEWNVEKFCHFVGKRLGHELLHFVEQSSANLINFCHIYPKLVQVEQQLSEDKKWKNLQKRIWLVGLKLQKQKKRNDEALTSELKAVLSSKLAEIDAKIKNDFEGKRYYNVRLNSEFVERSELENLGNF</sequence>
<comment type="caution">
    <text evidence="12">The sequence shown here is derived from an EMBL/GenBank/DDBJ whole genome shotgun (WGS) entry which is preliminary data.</text>
</comment>
<keyword evidence="7" id="KW-0067">ATP-binding</keyword>